<feature type="non-terminal residue" evidence="2">
    <location>
        <position position="848"/>
    </location>
</feature>
<feature type="region of interest" description="Disordered" evidence="1">
    <location>
        <begin position="63"/>
        <end position="82"/>
    </location>
</feature>
<dbReference type="Pfam" id="PF14646">
    <property type="entry name" value="MYCBPAP"/>
    <property type="match status" value="1"/>
</dbReference>
<sequence length="848" mass="96163">MESVWKSAKDGKKESRPPERSAPDKKRGKLSEEYLSTVNEENMMSRTVTGEDIQALAIRPEHLEKLRTPQPPKDSQNPRATSRVLVRKTRPCPDDLNTGVRVAMAKLLPKNAVLQPLDYTGPGGPRFDAQGMVLPHSILGSLEDFRKEMETRGEVELIKRIPDVTKQQHFDFFGVQKPEERTRSRLRSEQDQQRHALNHWCYHMAERRRQQNFISDLLQKPVENLLMNQANRFRETQEQRELIGRGLPALHYGHGARVGSEFWSVPQRFGDELSGIMATLTQTERGHAKPITHITQPHSTRLESGNVLSEHSVSRAWSHSQYLKHRQNELANVLSDLGFNQPDVDGLEIVGSSQPFMSESVECYRKHEQNEEERSEGAHKENEDPLALFEDVMLDVELLPALRISGELARWSGNTTSHQREVGISACLTFEALVGESTSSHLELKNEGSTAIYYSWQKLELPHSFPGVRTYTHAQQFFFNTATAVILPGDTERILFTFKTVHPGIMKEAWNLHTHPVLMGGAILQVTLKGMALYQDKIAEQRAALELELEQRVAMSVCRSVVFDLLHGIRTPERPHSPVQLYMTEEEQFNAQNPNLHYHHEPVEALKGLWEQAKVGVSGDVEDGHIHGSVWDLSMGSLHQVVMSLPPGDPDTNEESAGLCREEALSQYNALLLQLHQSQPASVPLTTHEIGLQLWRELLDGLATEALWLRHVLGLPENDNWGDTRHEADSREAPTKEDMTERKPAPLIKEKEEKKGAANPAATAKPSEEHGQSKNKPKEEEVLGVEKNTKPYSVTTCPNTENTHQQDINPELQKRYRYALQRQVYTLMEKMIDSLGDLLEESHQNQEN</sequence>
<dbReference type="PANTHER" id="PTHR48421:SF1">
    <property type="entry name" value="MYCBP-ASSOCIATED PROTEIN"/>
    <property type="match status" value="1"/>
</dbReference>
<name>A0A7J5ZXU3_AMEME</name>
<comment type="caution">
    <text evidence="2">The sequence shown here is derived from an EMBL/GenBank/DDBJ whole genome shotgun (WGS) entry which is preliminary data.</text>
</comment>
<evidence type="ECO:0008006" key="4">
    <source>
        <dbReference type="Google" id="ProtNLM"/>
    </source>
</evidence>
<feature type="compositionally biased region" description="Basic and acidic residues" evidence="1">
    <location>
        <begin position="7"/>
        <end position="31"/>
    </location>
</feature>
<organism evidence="2 3">
    <name type="scientific">Ameiurus melas</name>
    <name type="common">Black bullhead</name>
    <name type="synonym">Silurus melas</name>
    <dbReference type="NCBI Taxonomy" id="219545"/>
    <lineage>
        <taxon>Eukaryota</taxon>
        <taxon>Metazoa</taxon>
        <taxon>Chordata</taxon>
        <taxon>Craniata</taxon>
        <taxon>Vertebrata</taxon>
        <taxon>Euteleostomi</taxon>
        <taxon>Actinopterygii</taxon>
        <taxon>Neopterygii</taxon>
        <taxon>Teleostei</taxon>
        <taxon>Ostariophysi</taxon>
        <taxon>Siluriformes</taxon>
        <taxon>Ictaluridae</taxon>
        <taxon>Ameiurus</taxon>
    </lineage>
</organism>
<reference evidence="2 3" key="1">
    <citation type="submission" date="2020-02" db="EMBL/GenBank/DDBJ databases">
        <title>A chromosome-scale genome assembly of the black bullhead catfish (Ameiurus melas).</title>
        <authorList>
            <person name="Wen M."/>
            <person name="Zham M."/>
            <person name="Cabau C."/>
            <person name="Klopp C."/>
            <person name="Donnadieu C."/>
            <person name="Roques C."/>
            <person name="Bouchez O."/>
            <person name="Lampietro C."/>
            <person name="Jouanno E."/>
            <person name="Herpin A."/>
            <person name="Louis A."/>
            <person name="Berthelot C."/>
            <person name="Parey E."/>
            <person name="Roest-Crollius H."/>
            <person name="Braasch I."/>
            <person name="Postlethwait J."/>
            <person name="Robinson-Rechavi M."/>
            <person name="Echchiki A."/>
            <person name="Begum T."/>
            <person name="Montfort J."/>
            <person name="Schartl M."/>
            <person name="Bobe J."/>
            <person name="Guiguen Y."/>
        </authorList>
    </citation>
    <scope>NUCLEOTIDE SEQUENCE [LARGE SCALE GENOMIC DNA]</scope>
    <source>
        <strain evidence="2">M_S1</strain>
        <tissue evidence="2">Blood</tissue>
    </source>
</reference>
<dbReference type="InterPro" id="IPR013783">
    <property type="entry name" value="Ig-like_fold"/>
</dbReference>
<dbReference type="Gene3D" id="2.60.40.10">
    <property type="entry name" value="Immunoglobulins"/>
    <property type="match status" value="1"/>
</dbReference>
<dbReference type="EMBL" id="JAAGNN010000021">
    <property type="protein sequence ID" value="KAF4075454.1"/>
    <property type="molecule type" value="Genomic_DNA"/>
</dbReference>
<feature type="region of interest" description="Disordered" evidence="1">
    <location>
        <begin position="1"/>
        <end position="31"/>
    </location>
</feature>
<feature type="compositionally biased region" description="Basic and acidic residues" evidence="1">
    <location>
        <begin position="766"/>
        <end position="781"/>
    </location>
</feature>
<feature type="compositionally biased region" description="Polar residues" evidence="1">
    <location>
        <begin position="790"/>
        <end position="808"/>
    </location>
</feature>
<feature type="compositionally biased region" description="Basic and acidic residues" evidence="1">
    <location>
        <begin position="722"/>
        <end position="756"/>
    </location>
</feature>
<accession>A0A7J5ZXU3</accession>
<protein>
    <recommendedName>
        <fullName evidence="4">MYCBP-associated protein</fullName>
    </recommendedName>
</protein>
<proteinExistence type="predicted"/>
<dbReference type="AlphaFoldDB" id="A0A7J5ZXU3"/>
<evidence type="ECO:0000313" key="2">
    <source>
        <dbReference type="EMBL" id="KAF4075454.1"/>
    </source>
</evidence>
<evidence type="ECO:0000256" key="1">
    <source>
        <dbReference type="SAM" id="MobiDB-lite"/>
    </source>
</evidence>
<dbReference type="InterPro" id="IPR032707">
    <property type="entry name" value="MYCBPAP"/>
</dbReference>
<dbReference type="PANTHER" id="PTHR48421">
    <property type="entry name" value="MYCBP-ASSOCIATED PROTEIN"/>
    <property type="match status" value="1"/>
</dbReference>
<keyword evidence="3" id="KW-1185">Reference proteome</keyword>
<evidence type="ECO:0000313" key="3">
    <source>
        <dbReference type="Proteomes" id="UP000593565"/>
    </source>
</evidence>
<feature type="region of interest" description="Disordered" evidence="1">
    <location>
        <begin position="716"/>
        <end position="809"/>
    </location>
</feature>
<gene>
    <name evidence="2" type="ORF">AMELA_G00234760</name>
</gene>
<dbReference type="Proteomes" id="UP000593565">
    <property type="component" value="Unassembled WGS sequence"/>
</dbReference>